<dbReference type="STRING" id="69279.BG36_13335"/>
<dbReference type="HOGENOM" id="CLU_007383_19_0_5"/>
<evidence type="ECO:0000313" key="5">
    <source>
        <dbReference type="Proteomes" id="UP000019849"/>
    </source>
</evidence>
<dbReference type="PANTHER" id="PTHR43103">
    <property type="entry name" value="NUCLEOSIDE-DIPHOSPHATE-SUGAR EPIMERASE"/>
    <property type="match status" value="1"/>
</dbReference>
<evidence type="ECO:0000256" key="1">
    <source>
        <dbReference type="ARBA" id="ARBA00022857"/>
    </source>
</evidence>
<dbReference type="GO" id="GO:0016491">
    <property type="term" value="F:oxidoreductase activity"/>
    <property type="evidence" value="ECO:0007669"/>
    <property type="project" value="InterPro"/>
</dbReference>
<evidence type="ECO:0000313" key="4">
    <source>
        <dbReference type="EMBL" id="EXL03043.1"/>
    </source>
</evidence>
<dbReference type="InterPro" id="IPR001509">
    <property type="entry name" value="Epimerase_deHydtase"/>
</dbReference>
<dbReference type="InterPro" id="IPR036291">
    <property type="entry name" value="NAD(P)-bd_dom_sf"/>
</dbReference>
<dbReference type="Proteomes" id="UP000019849">
    <property type="component" value="Unassembled WGS sequence"/>
</dbReference>
<dbReference type="Gene3D" id="3.90.25.10">
    <property type="entry name" value="UDP-galactose 4-epimerase, domain 1"/>
    <property type="match status" value="1"/>
</dbReference>
<gene>
    <name evidence="4" type="ORF">BG36_13335</name>
</gene>
<dbReference type="PANTHER" id="PTHR43103:SF3">
    <property type="entry name" value="ADP-L-GLYCERO-D-MANNO-HEPTOSE-6-EPIMERASE"/>
    <property type="match status" value="1"/>
</dbReference>
<proteinExistence type="predicted"/>
<reference evidence="4 5" key="1">
    <citation type="submission" date="2014-02" db="EMBL/GenBank/DDBJ databases">
        <title>Aquamicrobium defluvii Genome sequencing.</title>
        <authorList>
            <person name="Wang X."/>
        </authorList>
    </citation>
    <scope>NUCLEOTIDE SEQUENCE [LARGE SCALE GENOMIC DNA]</scope>
    <source>
        <strain evidence="4 5">W13Z1</strain>
    </source>
</reference>
<dbReference type="NCBIfam" id="NF043036">
    <property type="entry name" value="ErythonDh"/>
    <property type="match status" value="1"/>
</dbReference>
<dbReference type="InterPro" id="IPR050005">
    <property type="entry name" value="DenD"/>
</dbReference>
<protein>
    <recommendedName>
        <fullName evidence="3">NAD-dependent epimerase/dehydratase domain-containing protein</fullName>
    </recommendedName>
</protein>
<keyword evidence="2" id="KW-0119">Carbohydrate metabolism</keyword>
<dbReference type="PATRIC" id="fig|69279.3.peg.3759"/>
<comment type="caution">
    <text evidence="4">The sequence shown here is derived from an EMBL/GenBank/DDBJ whole genome shotgun (WGS) entry which is preliminary data.</text>
</comment>
<dbReference type="SUPFAM" id="SSF51735">
    <property type="entry name" value="NAD(P)-binding Rossmann-fold domains"/>
    <property type="match status" value="1"/>
</dbReference>
<keyword evidence="1" id="KW-0521">NADP</keyword>
<feature type="domain" description="NAD-dependent epimerase/dehydratase" evidence="3">
    <location>
        <begin position="7"/>
        <end position="211"/>
    </location>
</feature>
<name>A0A011UAX2_9HYPH</name>
<accession>A0A011UAX2</accession>
<evidence type="ECO:0000256" key="2">
    <source>
        <dbReference type="ARBA" id="ARBA00023277"/>
    </source>
</evidence>
<dbReference type="CDD" id="cd05238">
    <property type="entry name" value="Gne_like_SDR_e"/>
    <property type="match status" value="1"/>
</dbReference>
<dbReference type="eggNOG" id="COG0451">
    <property type="taxonomic scope" value="Bacteria"/>
</dbReference>
<dbReference type="Gene3D" id="3.40.50.720">
    <property type="entry name" value="NAD(P)-binding Rossmann-like Domain"/>
    <property type="match status" value="1"/>
</dbReference>
<evidence type="ECO:0000259" key="3">
    <source>
        <dbReference type="Pfam" id="PF01370"/>
    </source>
</evidence>
<dbReference type="AlphaFoldDB" id="A0A011UAX2"/>
<dbReference type="Pfam" id="PF01370">
    <property type="entry name" value="Epimerase"/>
    <property type="match status" value="1"/>
</dbReference>
<organism evidence="4 5">
    <name type="scientific">Aquamicrobium defluvii</name>
    <dbReference type="NCBI Taxonomy" id="69279"/>
    <lineage>
        <taxon>Bacteria</taxon>
        <taxon>Pseudomonadati</taxon>
        <taxon>Pseudomonadota</taxon>
        <taxon>Alphaproteobacteria</taxon>
        <taxon>Hyphomicrobiales</taxon>
        <taxon>Phyllobacteriaceae</taxon>
        <taxon>Aquamicrobium</taxon>
    </lineage>
</organism>
<dbReference type="EMBL" id="JENY01000027">
    <property type="protein sequence ID" value="EXL03043.1"/>
    <property type="molecule type" value="Genomic_DNA"/>
</dbReference>
<sequence>MKMLHCLIIGAAGMLGDGLAKRLVKDGEIGGRKLGRMTLFDIVPANVPAAEEVAATVETGDISAPETAVRLIASRPDVIFHLAAIVSGEAERDFEKGYRINLDGTRHLFEAIRQAHEADGYCPRVVFTSSLAVFGSPLPYIIGDDYIITPRSSYGTQKAIGELLLADYSRRGFLDGIGIRLPTICIRPGKPNAAASGFFSGILREPLAGLPATLPVDTSVRHWFASPRAAIGFMAHAAAVSSELLAERRNMTMPGVSATVSDEIEALRAIAGDAAVALIRHEKDPAIEAIISTWPQAFDASQALKLGFAADESFEAIVRAYLEDYAPVVERAS</sequence>